<dbReference type="InParanoid" id="A0A6P8RJP4"/>
<feature type="transmembrane region" description="Helical" evidence="10">
    <location>
        <begin position="178"/>
        <end position="202"/>
    </location>
</feature>
<dbReference type="InterPro" id="IPR004031">
    <property type="entry name" value="PMP22/EMP/MP20/Claudin"/>
</dbReference>
<evidence type="ECO:0000256" key="6">
    <source>
        <dbReference type="ARBA" id="ARBA00022692"/>
    </source>
</evidence>
<feature type="transmembrane region" description="Helical" evidence="10">
    <location>
        <begin position="89"/>
        <end position="117"/>
    </location>
</feature>
<keyword evidence="6 10" id="KW-0812">Transmembrane</keyword>
<evidence type="ECO:0000256" key="3">
    <source>
        <dbReference type="ARBA" id="ARBA00008295"/>
    </source>
</evidence>
<dbReference type="FunCoup" id="A0A6P8RJP4">
    <property type="interactions" value="293"/>
</dbReference>
<sequence>MTYLAHTANLQLAGFAFATVGWILSSITTGLVQWRVWHVANTTIITSGIAWIGIWRSCFFSDILISSSLKTMYCQEFSVNDSFLPREIFVAQGLMLVAVILGAIGKVTAVCALRNVYQGISPGTQIVKWFIAGGVLNVAAGVCILIPVAWNFYSVVHNLGITFPSTFFMPTNPLAQDVGAAIPVGIVSAILMILSGTFFLCYKLPARPALKVHPLGTEEGYISDDWNVSSKHTFPSKSCSSVHSSLNQMPYCNGISNDAFELSEYL</sequence>
<evidence type="ECO:0000256" key="9">
    <source>
        <dbReference type="ARBA" id="ARBA00023136"/>
    </source>
</evidence>
<gene>
    <name evidence="12" type="primary">CLDN34</name>
</gene>
<dbReference type="GO" id="GO:0005923">
    <property type="term" value="C:bicellular tight junction"/>
    <property type="evidence" value="ECO:0007669"/>
    <property type="project" value="UniProtKB-SubCell"/>
</dbReference>
<dbReference type="InterPro" id="IPR006187">
    <property type="entry name" value="Claudin"/>
</dbReference>
<evidence type="ECO:0000256" key="7">
    <source>
        <dbReference type="ARBA" id="ARBA00022949"/>
    </source>
</evidence>
<dbReference type="Gene3D" id="1.20.140.150">
    <property type="match status" value="1"/>
</dbReference>
<name>A0A6P8RJP4_GEOSA</name>
<dbReference type="OrthoDB" id="9895009at2759"/>
<dbReference type="KEGG" id="gsh:117362134"/>
<feature type="transmembrane region" description="Helical" evidence="10">
    <location>
        <begin position="129"/>
        <end position="150"/>
    </location>
</feature>
<dbReference type="AlphaFoldDB" id="A0A6P8RJP4"/>
<evidence type="ECO:0000256" key="2">
    <source>
        <dbReference type="ARBA" id="ARBA00004651"/>
    </source>
</evidence>
<proteinExistence type="inferred from homology"/>
<evidence type="ECO:0000256" key="4">
    <source>
        <dbReference type="ARBA" id="ARBA00022427"/>
    </source>
</evidence>
<organism evidence="11 12">
    <name type="scientific">Geotrypetes seraphini</name>
    <name type="common">Gaboon caecilian</name>
    <name type="synonym">Caecilia seraphini</name>
    <dbReference type="NCBI Taxonomy" id="260995"/>
    <lineage>
        <taxon>Eukaryota</taxon>
        <taxon>Metazoa</taxon>
        <taxon>Chordata</taxon>
        <taxon>Craniata</taxon>
        <taxon>Vertebrata</taxon>
        <taxon>Euteleostomi</taxon>
        <taxon>Amphibia</taxon>
        <taxon>Gymnophiona</taxon>
        <taxon>Geotrypetes</taxon>
    </lineage>
</organism>
<dbReference type="Pfam" id="PF13903">
    <property type="entry name" value="Claudin_2"/>
    <property type="match status" value="1"/>
</dbReference>
<protein>
    <submittedName>
        <fullName evidence="12">Claudin-34</fullName>
    </submittedName>
</protein>
<comment type="similarity">
    <text evidence="3">Belongs to the claudin family.</text>
</comment>
<dbReference type="GO" id="GO:0005198">
    <property type="term" value="F:structural molecule activity"/>
    <property type="evidence" value="ECO:0007669"/>
    <property type="project" value="InterPro"/>
</dbReference>
<evidence type="ECO:0000256" key="5">
    <source>
        <dbReference type="ARBA" id="ARBA00022475"/>
    </source>
</evidence>
<feature type="transmembrane region" description="Helical" evidence="10">
    <location>
        <begin position="12"/>
        <end position="32"/>
    </location>
</feature>
<dbReference type="Proteomes" id="UP000515159">
    <property type="component" value="Chromosome 6"/>
</dbReference>
<dbReference type="GO" id="GO:0005886">
    <property type="term" value="C:plasma membrane"/>
    <property type="evidence" value="ECO:0007669"/>
    <property type="project" value="UniProtKB-SubCell"/>
</dbReference>
<feature type="transmembrane region" description="Helical" evidence="10">
    <location>
        <begin position="44"/>
        <end position="69"/>
    </location>
</feature>
<keyword evidence="5" id="KW-1003">Cell membrane</keyword>
<evidence type="ECO:0000256" key="1">
    <source>
        <dbReference type="ARBA" id="ARBA00004435"/>
    </source>
</evidence>
<keyword evidence="9 10" id="KW-0472">Membrane</keyword>
<comment type="subcellular location">
    <subcellularLocation>
        <location evidence="1">Cell junction</location>
        <location evidence="1">Tight junction</location>
    </subcellularLocation>
    <subcellularLocation>
        <location evidence="2">Cell membrane</location>
        <topology evidence="2">Multi-pass membrane protein</topology>
    </subcellularLocation>
</comment>
<evidence type="ECO:0000313" key="12">
    <source>
        <dbReference type="RefSeq" id="XP_033803891.1"/>
    </source>
</evidence>
<accession>A0A6P8RJP4</accession>
<dbReference type="PANTHER" id="PTHR12002">
    <property type="entry name" value="CLAUDIN"/>
    <property type="match status" value="1"/>
</dbReference>
<reference evidence="12" key="1">
    <citation type="submission" date="2025-08" db="UniProtKB">
        <authorList>
            <consortium name="RefSeq"/>
        </authorList>
    </citation>
    <scope>IDENTIFICATION</scope>
</reference>
<dbReference type="RefSeq" id="XP_033803891.1">
    <property type="nucleotide sequence ID" value="XM_033948000.1"/>
</dbReference>
<evidence type="ECO:0000256" key="10">
    <source>
        <dbReference type="SAM" id="Phobius"/>
    </source>
</evidence>
<evidence type="ECO:0000256" key="8">
    <source>
        <dbReference type="ARBA" id="ARBA00022989"/>
    </source>
</evidence>
<keyword evidence="8 10" id="KW-1133">Transmembrane helix</keyword>
<keyword evidence="4" id="KW-0796">Tight junction</keyword>
<keyword evidence="7" id="KW-0965">Cell junction</keyword>
<evidence type="ECO:0000313" key="11">
    <source>
        <dbReference type="Proteomes" id="UP000515159"/>
    </source>
</evidence>
<dbReference type="PRINTS" id="PR01077">
    <property type="entry name" value="CLAUDIN"/>
</dbReference>
<keyword evidence="11" id="KW-1185">Reference proteome</keyword>
<dbReference type="GeneID" id="117362134"/>
<dbReference type="CTD" id="100288814"/>